<dbReference type="GO" id="GO:0010124">
    <property type="term" value="P:phenylacetate catabolic process"/>
    <property type="evidence" value="ECO:0007669"/>
    <property type="project" value="UniProtKB-UniRule"/>
</dbReference>
<dbReference type="Pfam" id="PF00501">
    <property type="entry name" value="AMP-binding"/>
    <property type="match status" value="1"/>
</dbReference>
<dbReference type="Gene3D" id="3.40.50.12780">
    <property type="entry name" value="N-terminal domain of ligase-like"/>
    <property type="match status" value="1"/>
</dbReference>
<dbReference type="InterPro" id="IPR011880">
    <property type="entry name" value="PA_CoA_ligase"/>
</dbReference>
<protein>
    <recommendedName>
        <fullName evidence="9 11">Phenylacetate-coenzyme A ligase</fullName>
        <ecNumber evidence="8 11">6.2.1.30</ecNumber>
    </recommendedName>
    <alternativeName>
        <fullName evidence="10 11">Phenylacetyl-CoA ligase</fullName>
    </alternativeName>
</protein>
<dbReference type="PANTHER" id="PTHR43439:SF2">
    <property type="entry name" value="ENZYME, PUTATIVE (JCVI)-RELATED"/>
    <property type="match status" value="1"/>
</dbReference>
<dbReference type="CDD" id="cd05913">
    <property type="entry name" value="PaaK"/>
    <property type="match status" value="1"/>
</dbReference>
<dbReference type="PIRSF" id="PIRSF006444">
    <property type="entry name" value="PaaK"/>
    <property type="match status" value="1"/>
</dbReference>
<accession>A0A9D2D6X8</accession>
<reference evidence="14" key="1">
    <citation type="journal article" date="2021" name="PeerJ">
        <title>Extensive microbial diversity within the chicken gut microbiome revealed by metagenomics and culture.</title>
        <authorList>
            <person name="Gilroy R."/>
            <person name="Ravi A."/>
            <person name="Getino M."/>
            <person name="Pursley I."/>
            <person name="Horton D.L."/>
            <person name="Alikhan N.F."/>
            <person name="Baker D."/>
            <person name="Gharbi K."/>
            <person name="Hall N."/>
            <person name="Watson M."/>
            <person name="Adriaenssens E.M."/>
            <person name="Foster-Nyarko E."/>
            <person name="Jarju S."/>
            <person name="Secka A."/>
            <person name="Antonio M."/>
            <person name="Oren A."/>
            <person name="Chaudhuri R.R."/>
            <person name="La Ragione R."/>
            <person name="Hildebrand F."/>
            <person name="Pallen M.J."/>
        </authorList>
    </citation>
    <scope>NUCLEOTIDE SEQUENCE</scope>
    <source>
        <strain evidence="14">CHK192-19661</strain>
    </source>
</reference>
<evidence type="ECO:0000313" key="15">
    <source>
        <dbReference type="Proteomes" id="UP000824025"/>
    </source>
</evidence>
<evidence type="ECO:0000256" key="9">
    <source>
        <dbReference type="ARBA" id="ARBA00068695"/>
    </source>
</evidence>
<evidence type="ECO:0000256" key="8">
    <source>
        <dbReference type="ARBA" id="ARBA00066629"/>
    </source>
</evidence>
<dbReference type="PANTHER" id="PTHR43439">
    <property type="entry name" value="PHENYLACETATE-COENZYME A LIGASE"/>
    <property type="match status" value="1"/>
</dbReference>
<evidence type="ECO:0000256" key="7">
    <source>
        <dbReference type="ARBA" id="ARBA00061566"/>
    </source>
</evidence>
<gene>
    <name evidence="14" type="ORF">H9726_03525</name>
</gene>
<sequence length="430" mass="48167">MFSPEIETINRKKLRELQLERLRHIVAYAYDNVPMYKRRFDEIGLKPSHIRTLKDIELIPYTTKDDLRDNYPFGLFAVPMKKIVRLHASSGTTGKPVVGGYTRADLDNWSDCIARLLVMAGATEEDIFHVAFGYGLFTGGFGLHYGIEKLGAAVVPVSSGNTERQLMLMKDFGATALVATPSYAMYLAETAKREGILGDLKVRLVCMGAEASTPEMHTALQEMLGAFPTENYGLTEVGGPGVAGECREKAGMHINEDMFYAEIVDTEHNRVLGEGEKGEMVITTLTKEGMPVLRYRTKDITSVTYEPCKCGRTLARMARVVGRTDDMLIIRGVNVFPSQIESVLMGMKELGKTYEIVVDRVNYMDTLEVRVEVDDAGLLTDYSKLEELVAKIRHALRVVLQLDVRVRLVEPFSIKRAEGKVKRVIDLRKK</sequence>
<evidence type="ECO:0000256" key="1">
    <source>
        <dbReference type="ARBA" id="ARBA00011245"/>
    </source>
</evidence>
<dbReference type="GO" id="GO:0047475">
    <property type="term" value="F:phenylacetate-CoA ligase activity"/>
    <property type="evidence" value="ECO:0007669"/>
    <property type="project" value="UniProtKB-EC"/>
</dbReference>
<keyword evidence="5 11" id="KW-0547">Nucleotide-binding</keyword>
<feature type="domain" description="AMP-dependent synthetase/ligase" evidence="12">
    <location>
        <begin position="89"/>
        <end position="283"/>
    </location>
</feature>
<comment type="catalytic activity">
    <reaction evidence="11">
        <text>2-phenylacetate + ATP + CoA = phenylacetyl-CoA + AMP + diphosphate</text>
        <dbReference type="Rhea" id="RHEA:20956"/>
        <dbReference type="ChEBI" id="CHEBI:18401"/>
        <dbReference type="ChEBI" id="CHEBI:30616"/>
        <dbReference type="ChEBI" id="CHEBI:33019"/>
        <dbReference type="ChEBI" id="CHEBI:57287"/>
        <dbReference type="ChEBI" id="CHEBI:57390"/>
        <dbReference type="ChEBI" id="CHEBI:456215"/>
        <dbReference type="EC" id="6.2.1.30"/>
    </reaction>
</comment>
<comment type="function">
    <text evidence="11">Catalyzes the activation of phenylacetic acid (PA) to phenylacetyl-CoA (PA-CoA).</text>
</comment>
<dbReference type="InterPro" id="IPR051414">
    <property type="entry name" value="Adenylate-forming_Reductase"/>
</dbReference>
<dbReference type="InterPro" id="IPR028154">
    <property type="entry name" value="AMP-dep_Lig_C"/>
</dbReference>
<keyword evidence="2" id="KW-0596">Phosphopantetheine</keyword>
<dbReference type="FunFam" id="3.40.50.12780:FF:000016">
    <property type="entry name" value="Phenylacetate-coenzyme A ligase"/>
    <property type="match status" value="1"/>
</dbReference>
<dbReference type="EC" id="6.2.1.30" evidence="8 11"/>
<evidence type="ECO:0000256" key="4">
    <source>
        <dbReference type="ARBA" id="ARBA00022598"/>
    </source>
</evidence>
<evidence type="ECO:0000256" key="3">
    <source>
        <dbReference type="ARBA" id="ARBA00022553"/>
    </source>
</evidence>
<dbReference type="EMBL" id="DXCF01000019">
    <property type="protein sequence ID" value="HIZ09540.1"/>
    <property type="molecule type" value="Genomic_DNA"/>
</dbReference>
<feature type="domain" description="AMP-dependent ligase C-terminal" evidence="13">
    <location>
        <begin position="332"/>
        <end position="428"/>
    </location>
</feature>
<dbReference type="Pfam" id="PF14535">
    <property type="entry name" value="AMP-binding_C_2"/>
    <property type="match status" value="1"/>
</dbReference>
<proteinExistence type="inferred from homology"/>
<organism evidence="14 15">
    <name type="scientific">Candidatus Borkfalkia avicola</name>
    <dbReference type="NCBI Taxonomy" id="2838503"/>
    <lineage>
        <taxon>Bacteria</taxon>
        <taxon>Bacillati</taxon>
        <taxon>Bacillota</taxon>
        <taxon>Clostridia</taxon>
        <taxon>Christensenellales</taxon>
        <taxon>Christensenellaceae</taxon>
        <taxon>Candidatus Borkfalkia</taxon>
    </lineage>
</organism>
<comment type="pathway">
    <text evidence="6 11">Aromatic compound metabolism; phenylacetate degradation.</text>
</comment>
<evidence type="ECO:0000313" key="14">
    <source>
        <dbReference type="EMBL" id="HIZ09540.1"/>
    </source>
</evidence>
<evidence type="ECO:0000259" key="13">
    <source>
        <dbReference type="Pfam" id="PF14535"/>
    </source>
</evidence>
<reference evidence="14" key="2">
    <citation type="submission" date="2021-04" db="EMBL/GenBank/DDBJ databases">
        <authorList>
            <person name="Gilroy R."/>
        </authorList>
    </citation>
    <scope>NUCLEOTIDE SEQUENCE</scope>
    <source>
        <strain evidence="14">CHK192-19661</strain>
    </source>
</reference>
<dbReference type="InterPro" id="IPR042099">
    <property type="entry name" value="ANL_N_sf"/>
</dbReference>
<comment type="subunit">
    <text evidence="1">Monomer.</text>
</comment>
<comment type="caution">
    <text evidence="14">The sequence shown here is derived from an EMBL/GenBank/DDBJ whole genome shotgun (WGS) entry which is preliminary data.</text>
</comment>
<dbReference type="Proteomes" id="UP000824025">
    <property type="component" value="Unassembled WGS sequence"/>
</dbReference>
<evidence type="ECO:0000256" key="11">
    <source>
        <dbReference type="PIRNR" id="PIRNR006444"/>
    </source>
</evidence>
<evidence type="ECO:0000259" key="12">
    <source>
        <dbReference type="Pfam" id="PF00501"/>
    </source>
</evidence>
<dbReference type="AlphaFoldDB" id="A0A9D2D6X8"/>
<evidence type="ECO:0000256" key="5">
    <source>
        <dbReference type="ARBA" id="ARBA00022741"/>
    </source>
</evidence>
<evidence type="ECO:0000256" key="6">
    <source>
        <dbReference type="ARBA" id="ARBA00060591"/>
    </source>
</evidence>
<dbReference type="SUPFAM" id="SSF56801">
    <property type="entry name" value="Acetyl-CoA synthetase-like"/>
    <property type="match status" value="1"/>
</dbReference>
<dbReference type="GO" id="GO:0000166">
    <property type="term" value="F:nucleotide binding"/>
    <property type="evidence" value="ECO:0007669"/>
    <property type="project" value="UniProtKB-KW"/>
</dbReference>
<evidence type="ECO:0000256" key="10">
    <source>
        <dbReference type="ARBA" id="ARBA00075111"/>
    </source>
</evidence>
<keyword evidence="3" id="KW-0597">Phosphoprotein</keyword>
<comment type="similarity">
    <text evidence="7 11">Belongs to the phenylacetyl-CoA ligase family.</text>
</comment>
<dbReference type="InterPro" id="IPR045851">
    <property type="entry name" value="AMP-bd_C_sf"/>
</dbReference>
<keyword evidence="4 11" id="KW-0436">Ligase</keyword>
<dbReference type="Gene3D" id="3.30.300.30">
    <property type="match status" value="1"/>
</dbReference>
<evidence type="ECO:0000256" key="2">
    <source>
        <dbReference type="ARBA" id="ARBA00022450"/>
    </source>
</evidence>
<name>A0A9D2D6X8_9FIRM</name>
<dbReference type="InterPro" id="IPR000873">
    <property type="entry name" value="AMP-dep_synth/lig_dom"/>
</dbReference>